<proteinExistence type="predicted"/>
<dbReference type="EMBL" id="BAAAGX010000009">
    <property type="protein sequence ID" value="GAA0236950.1"/>
    <property type="molecule type" value="Genomic_DNA"/>
</dbReference>
<evidence type="ECO:0008006" key="3">
    <source>
        <dbReference type="Google" id="ProtNLM"/>
    </source>
</evidence>
<comment type="caution">
    <text evidence="1">The sequence shown here is derived from an EMBL/GenBank/DDBJ whole genome shotgun (WGS) entry which is preliminary data.</text>
</comment>
<dbReference type="Proteomes" id="UP001500967">
    <property type="component" value="Unassembled WGS sequence"/>
</dbReference>
<sequence length="114" mass="12188">MTTETPDLDWAPSACTLPTPERPLRVAEFDALFAASLRRVERLAPTRLRLALAETGDIRATAEDLTARETACCSFFSFALRPGNDGELLLDTEVPASQVAVLDALAARASAVLG</sequence>
<evidence type="ECO:0000313" key="2">
    <source>
        <dbReference type="Proteomes" id="UP001500967"/>
    </source>
</evidence>
<accession>A0ABN0U2Y8</accession>
<reference evidence="1 2" key="1">
    <citation type="journal article" date="2019" name="Int. J. Syst. Evol. Microbiol.">
        <title>The Global Catalogue of Microorganisms (GCM) 10K type strain sequencing project: providing services to taxonomists for standard genome sequencing and annotation.</title>
        <authorList>
            <consortium name="The Broad Institute Genomics Platform"/>
            <consortium name="The Broad Institute Genome Sequencing Center for Infectious Disease"/>
            <person name="Wu L."/>
            <person name="Ma J."/>
        </authorList>
    </citation>
    <scope>NUCLEOTIDE SEQUENCE [LARGE SCALE GENOMIC DNA]</scope>
    <source>
        <strain evidence="1 2">JCM 10425</strain>
    </source>
</reference>
<protein>
    <recommendedName>
        <fullName evidence="3">Arsenate reductase</fullName>
    </recommendedName>
</protein>
<dbReference type="RefSeq" id="WP_344648738.1">
    <property type="nucleotide sequence ID" value="NZ_BAAAGX010000009.1"/>
</dbReference>
<organism evidence="1 2">
    <name type="scientific">Cryptosporangium japonicum</name>
    <dbReference type="NCBI Taxonomy" id="80872"/>
    <lineage>
        <taxon>Bacteria</taxon>
        <taxon>Bacillati</taxon>
        <taxon>Actinomycetota</taxon>
        <taxon>Actinomycetes</taxon>
        <taxon>Cryptosporangiales</taxon>
        <taxon>Cryptosporangiaceae</taxon>
        <taxon>Cryptosporangium</taxon>
    </lineage>
</organism>
<name>A0ABN0U2Y8_9ACTN</name>
<evidence type="ECO:0000313" key="1">
    <source>
        <dbReference type="EMBL" id="GAA0236950.1"/>
    </source>
</evidence>
<gene>
    <name evidence="1" type="ORF">GCM10009539_22800</name>
</gene>
<keyword evidence="2" id="KW-1185">Reference proteome</keyword>